<keyword evidence="1" id="KW-0227">DNA damage</keyword>
<proteinExistence type="predicted"/>
<feature type="domain" description="Methylated-DNA-[protein]-cysteine S-methyltransferase DNA binding" evidence="2">
    <location>
        <begin position="5"/>
        <end position="49"/>
    </location>
</feature>
<organism evidence="3 4">
    <name type="scientific">Berkelbacteria bacterium GW2011_GWB1_38_5</name>
    <dbReference type="NCBI Taxonomy" id="1618336"/>
    <lineage>
        <taxon>Bacteria</taxon>
        <taxon>Candidatus Berkelbacteria</taxon>
    </lineage>
</organism>
<evidence type="ECO:0000313" key="3">
    <source>
        <dbReference type="EMBL" id="KKQ73666.1"/>
    </source>
</evidence>
<dbReference type="InterPro" id="IPR036217">
    <property type="entry name" value="MethylDNA_cys_MeTrfase_DNAb"/>
</dbReference>
<accession>A0A0G0N997</accession>
<sequence>MIKKEFTVNVLKIVSAIPKGSLMTYSQVAKAAGSPRGYRAVGNILNRNYREKEWQLPFEELEPVP</sequence>
<dbReference type="Pfam" id="PF01035">
    <property type="entry name" value="DNA_binding_1"/>
    <property type="match status" value="1"/>
</dbReference>
<evidence type="ECO:0000256" key="1">
    <source>
        <dbReference type="ARBA" id="ARBA00022763"/>
    </source>
</evidence>
<protein>
    <recommendedName>
        <fullName evidence="2">Methylated-DNA-[protein]-cysteine S-methyltransferase DNA binding domain-containing protein</fullName>
    </recommendedName>
</protein>
<evidence type="ECO:0000313" key="4">
    <source>
        <dbReference type="Proteomes" id="UP000034498"/>
    </source>
</evidence>
<gene>
    <name evidence="3" type="ORF">US94_C0029G0011</name>
</gene>
<dbReference type="InterPro" id="IPR014048">
    <property type="entry name" value="MethylDNA_cys_MeTrfase_DNA-bd"/>
</dbReference>
<dbReference type="GO" id="GO:0006281">
    <property type="term" value="P:DNA repair"/>
    <property type="evidence" value="ECO:0007669"/>
    <property type="project" value="InterPro"/>
</dbReference>
<dbReference type="Proteomes" id="UP000034498">
    <property type="component" value="Unassembled WGS sequence"/>
</dbReference>
<dbReference type="STRING" id="1618336.US94_C0029G0011"/>
<dbReference type="CDD" id="cd06445">
    <property type="entry name" value="ATase"/>
    <property type="match status" value="1"/>
</dbReference>
<dbReference type="AlphaFoldDB" id="A0A0G0N997"/>
<evidence type="ECO:0000259" key="2">
    <source>
        <dbReference type="Pfam" id="PF01035"/>
    </source>
</evidence>
<reference evidence="3 4" key="1">
    <citation type="journal article" date="2015" name="Nature">
        <title>rRNA introns, odd ribosomes, and small enigmatic genomes across a large radiation of phyla.</title>
        <authorList>
            <person name="Brown C.T."/>
            <person name="Hug L.A."/>
            <person name="Thomas B.C."/>
            <person name="Sharon I."/>
            <person name="Castelle C.J."/>
            <person name="Singh A."/>
            <person name="Wilkins M.J."/>
            <person name="Williams K.H."/>
            <person name="Banfield J.F."/>
        </authorList>
    </citation>
    <scope>NUCLEOTIDE SEQUENCE [LARGE SCALE GENOMIC DNA]</scope>
</reference>
<name>A0A0G0N997_9BACT</name>
<dbReference type="SUPFAM" id="SSF46767">
    <property type="entry name" value="Methylated DNA-protein cysteine methyltransferase, C-terminal domain"/>
    <property type="match status" value="1"/>
</dbReference>
<dbReference type="GO" id="GO:0003824">
    <property type="term" value="F:catalytic activity"/>
    <property type="evidence" value="ECO:0007669"/>
    <property type="project" value="InterPro"/>
</dbReference>
<feature type="non-terminal residue" evidence="3">
    <location>
        <position position="65"/>
    </location>
</feature>
<comment type="caution">
    <text evidence="3">The sequence shown here is derived from an EMBL/GenBank/DDBJ whole genome shotgun (WGS) entry which is preliminary data.</text>
</comment>
<dbReference type="EMBL" id="LBUX01000029">
    <property type="protein sequence ID" value="KKQ73666.1"/>
    <property type="molecule type" value="Genomic_DNA"/>
</dbReference>
<dbReference type="InterPro" id="IPR036388">
    <property type="entry name" value="WH-like_DNA-bd_sf"/>
</dbReference>
<dbReference type="Gene3D" id="1.10.10.10">
    <property type="entry name" value="Winged helix-like DNA-binding domain superfamily/Winged helix DNA-binding domain"/>
    <property type="match status" value="1"/>
</dbReference>